<feature type="binding site" evidence="9">
    <location>
        <position position="243"/>
    </location>
    <ligand>
        <name>Mg(2+)</name>
        <dbReference type="ChEBI" id="CHEBI:18420"/>
    </ligand>
</feature>
<dbReference type="Pfam" id="PF02878">
    <property type="entry name" value="PGM_PMM_I"/>
    <property type="match status" value="1"/>
</dbReference>
<dbReference type="GO" id="GO:0009252">
    <property type="term" value="P:peptidoglycan biosynthetic process"/>
    <property type="evidence" value="ECO:0007669"/>
    <property type="project" value="TreeGrafter"/>
</dbReference>
<dbReference type="RefSeq" id="WP_094784713.1">
    <property type="nucleotide sequence ID" value="NZ_BEDT01000003.1"/>
</dbReference>
<dbReference type="GO" id="GO:0004615">
    <property type="term" value="F:phosphomannomutase activity"/>
    <property type="evidence" value="ECO:0007669"/>
    <property type="project" value="TreeGrafter"/>
</dbReference>
<accession>A0A224XBX7</accession>
<dbReference type="InterPro" id="IPR016066">
    <property type="entry name" value="A-D-PHexomutase_CS"/>
</dbReference>
<feature type="domain" description="Alpha-D-phosphohexomutase C-terminal" evidence="12">
    <location>
        <begin position="374"/>
        <end position="442"/>
    </location>
</feature>
<keyword evidence="17" id="KW-1185">Reference proteome</keyword>
<evidence type="ECO:0000256" key="5">
    <source>
        <dbReference type="ARBA" id="ARBA00023235"/>
    </source>
</evidence>
<dbReference type="EMBL" id="BEDT01000003">
    <property type="protein sequence ID" value="GAX47664.1"/>
    <property type="molecule type" value="Genomic_DNA"/>
</dbReference>
<dbReference type="AlphaFoldDB" id="A0A224XBX7"/>
<dbReference type="InterPro" id="IPR005841">
    <property type="entry name" value="Alpha-D-phosphohexomutase_SF"/>
</dbReference>
<dbReference type="InterPro" id="IPR036900">
    <property type="entry name" value="A-D-PHexomutase_C_sf"/>
</dbReference>
<keyword evidence="5 9" id="KW-0413">Isomerase</keyword>
<comment type="catalytic activity">
    <reaction evidence="6 9 11">
        <text>alpha-D-glucosamine 1-phosphate = D-glucosamine 6-phosphate</text>
        <dbReference type="Rhea" id="RHEA:23424"/>
        <dbReference type="ChEBI" id="CHEBI:58516"/>
        <dbReference type="ChEBI" id="CHEBI:58725"/>
        <dbReference type="EC" id="5.4.2.10"/>
    </reaction>
</comment>
<keyword evidence="3 9" id="KW-0479">Metal-binding</keyword>
<evidence type="ECO:0000313" key="17">
    <source>
        <dbReference type="Proteomes" id="UP000218689"/>
    </source>
</evidence>
<evidence type="ECO:0000256" key="2">
    <source>
        <dbReference type="ARBA" id="ARBA00022553"/>
    </source>
</evidence>
<dbReference type="GO" id="GO:0008966">
    <property type="term" value="F:phosphoglucosamine mutase activity"/>
    <property type="evidence" value="ECO:0007669"/>
    <property type="project" value="UniProtKB-UniRule"/>
</dbReference>
<dbReference type="InterPro" id="IPR005845">
    <property type="entry name" value="A-D-PHexomutase_a/b/a-II"/>
</dbReference>
<dbReference type="PANTHER" id="PTHR42946">
    <property type="entry name" value="PHOSPHOHEXOSE MUTASE"/>
    <property type="match status" value="1"/>
</dbReference>
<evidence type="ECO:0000259" key="15">
    <source>
        <dbReference type="Pfam" id="PF02880"/>
    </source>
</evidence>
<evidence type="ECO:0000256" key="11">
    <source>
        <dbReference type="RuleBase" id="RU004327"/>
    </source>
</evidence>
<comment type="similarity">
    <text evidence="1 9 10">Belongs to the phosphohexose mutase family.</text>
</comment>
<dbReference type="Gene3D" id="3.40.120.10">
    <property type="entry name" value="Alpha-D-Glucose-1,6-Bisphosphate, subunit A, domain 3"/>
    <property type="match status" value="3"/>
</dbReference>
<dbReference type="GO" id="GO:0006048">
    <property type="term" value="P:UDP-N-acetylglucosamine biosynthetic process"/>
    <property type="evidence" value="ECO:0007669"/>
    <property type="project" value="TreeGrafter"/>
</dbReference>
<dbReference type="Proteomes" id="UP000218689">
    <property type="component" value="Unassembled WGS sequence"/>
</dbReference>
<evidence type="ECO:0000259" key="14">
    <source>
        <dbReference type="Pfam" id="PF02879"/>
    </source>
</evidence>
<dbReference type="InterPro" id="IPR005843">
    <property type="entry name" value="A-D-PHexomutase_C"/>
</dbReference>
<dbReference type="InterPro" id="IPR016055">
    <property type="entry name" value="A-D-PHexomutase_a/b/a-I/II/III"/>
</dbReference>
<evidence type="ECO:0000256" key="9">
    <source>
        <dbReference type="HAMAP-Rule" id="MF_01554"/>
    </source>
</evidence>
<evidence type="ECO:0000256" key="7">
    <source>
        <dbReference type="ARBA" id="ARBA00066330"/>
    </source>
</evidence>
<dbReference type="NCBIfam" id="TIGR01455">
    <property type="entry name" value="glmM"/>
    <property type="match status" value="1"/>
</dbReference>
<keyword evidence="4 9" id="KW-0460">Magnesium</keyword>
<dbReference type="PRINTS" id="PR00509">
    <property type="entry name" value="PGMPMM"/>
</dbReference>
<feature type="domain" description="Alpha-D-phosphohexomutase alpha/beta/alpha" evidence="13">
    <location>
        <begin position="3"/>
        <end position="136"/>
    </location>
</feature>
<comment type="caution">
    <text evidence="16">The sequence shown here is derived from an EMBL/GenBank/DDBJ whole genome shotgun (WGS) entry which is preliminary data.</text>
</comment>
<dbReference type="Gene3D" id="3.30.310.50">
    <property type="entry name" value="Alpha-D-phosphohexomutase, C-terminal domain"/>
    <property type="match status" value="1"/>
</dbReference>
<feature type="domain" description="Alpha-D-phosphohexomutase alpha/beta/alpha" evidence="14">
    <location>
        <begin position="167"/>
        <end position="254"/>
    </location>
</feature>
<dbReference type="GO" id="GO:0000287">
    <property type="term" value="F:magnesium ion binding"/>
    <property type="evidence" value="ECO:0007669"/>
    <property type="project" value="UniProtKB-UniRule"/>
</dbReference>
<feature type="active site" description="Phosphoserine intermediate" evidence="9">
    <location>
        <position position="101"/>
    </location>
</feature>
<dbReference type="SUPFAM" id="SSF55957">
    <property type="entry name" value="Phosphoglucomutase, C-terminal domain"/>
    <property type="match status" value="1"/>
</dbReference>
<evidence type="ECO:0000259" key="13">
    <source>
        <dbReference type="Pfam" id="PF02878"/>
    </source>
</evidence>
<dbReference type="FunFam" id="3.30.310.50:FF:000001">
    <property type="entry name" value="Phosphoglucosamine mutase"/>
    <property type="match status" value="1"/>
</dbReference>
<dbReference type="CDD" id="cd05802">
    <property type="entry name" value="GlmM"/>
    <property type="match status" value="1"/>
</dbReference>
<dbReference type="InterPro" id="IPR005846">
    <property type="entry name" value="A-D-PHexomutase_a/b/a-III"/>
</dbReference>
<sequence length="451" mass="48210">MGKYFGTDGVRGEANVELTPEMAFKLGRFGGYVLSQHENGTPKVYVARDTRISGQMLGTSLISGLLSVGIEVYDLGVIATPGVAYLVKKDGVSAGVMISASHNPALDNGIKFFGADGFKLEDSQELEIEALLDAERDTLPRPSAQGLGILHDYSEAVRKYDEFLKSTADGSFDGFKITLDTANGATYTSARTVFTDLSADIHVIGEKPDGLNINLGVGSTHPENLAKAVVENGSDLGLAFDGDGDRLIAVDETGAIVDGDKIMFIVAKHLHEKGLLAKDTVVTTVMSNLGFHKALEAAGINSVITAVGDRYVVEEMKKNGHNFGGEQSGHIIFLDHNTTGDGQASAILLVKVMRETGQKLSELAAQVTIYPQKLVNVRVENSMKHKAMEVPAIAAIIAKMEEKMAGNGRILVRPSGTEPLLRVMAEAPTHQEVDDYVDTIVAVVRKEIGID</sequence>
<feature type="binding site" evidence="9">
    <location>
        <position position="241"/>
    </location>
    <ligand>
        <name>Mg(2+)</name>
        <dbReference type="ChEBI" id="CHEBI:18420"/>
    </ligand>
</feature>
<evidence type="ECO:0000256" key="8">
    <source>
        <dbReference type="ARBA" id="ARBA00068193"/>
    </source>
</evidence>
<evidence type="ECO:0000256" key="6">
    <source>
        <dbReference type="ARBA" id="ARBA00050364"/>
    </source>
</evidence>
<dbReference type="NCBIfam" id="NF008139">
    <property type="entry name" value="PRK10887.1"/>
    <property type="match status" value="1"/>
</dbReference>
<feature type="domain" description="Alpha-D-phosphohexomutase alpha/beta/alpha" evidence="15">
    <location>
        <begin position="258"/>
        <end position="366"/>
    </location>
</feature>
<feature type="binding site" evidence="9">
    <location>
        <position position="245"/>
    </location>
    <ligand>
        <name>Mg(2+)</name>
        <dbReference type="ChEBI" id="CHEBI:18420"/>
    </ligand>
</feature>
<dbReference type="Pfam" id="PF00408">
    <property type="entry name" value="PGM_PMM_IV"/>
    <property type="match status" value="1"/>
</dbReference>
<dbReference type="Pfam" id="PF02880">
    <property type="entry name" value="PGM_PMM_III"/>
    <property type="match status" value="1"/>
</dbReference>
<dbReference type="PANTHER" id="PTHR42946:SF1">
    <property type="entry name" value="PHOSPHOGLUCOMUTASE (ALPHA-D-GLUCOSE-1,6-BISPHOSPHATE-DEPENDENT)"/>
    <property type="match status" value="1"/>
</dbReference>
<evidence type="ECO:0000313" key="16">
    <source>
        <dbReference type="EMBL" id="GAX47664.1"/>
    </source>
</evidence>
<reference evidence="17" key="1">
    <citation type="submission" date="2017-08" db="EMBL/GenBank/DDBJ databases">
        <title>Draft genome sequence of Lactococcus sp. strain Rs-Y01, isolated from the gut of the lower termite Reticulitermes speratus.</title>
        <authorList>
            <person name="Ohkuma M."/>
            <person name="Yuki M."/>
        </authorList>
    </citation>
    <scope>NUCLEOTIDE SEQUENCE [LARGE SCALE GENOMIC DNA]</scope>
    <source>
        <strain evidence="17">Rs-Y01</strain>
    </source>
</reference>
<dbReference type="InterPro" id="IPR006352">
    <property type="entry name" value="GlmM_bact"/>
</dbReference>
<comment type="PTM">
    <text evidence="9">Activated by phosphorylation.</text>
</comment>
<name>A0A224XBX7_9LACT</name>
<proteinExistence type="inferred from homology"/>
<dbReference type="PROSITE" id="PS00710">
    <property type="entry name" value="PGM_PMM"/>
    <property type="match status" value="1"/>
</dbReference>
<comment type="function">
    <text evidence="9 11">Catalyzes the conversion of glucosamine-6-phosphate to glucosamine-1-phosphate.</text>
</comment>
<dbReference type="OrthoDB" id="9806956at2"/>
<comment type="cofactor">
    <cofactor evidence="9">
        <name>Mg(2+)</name>
        <dbReference type="ChEBI" id="CHEBI:18420"/>
    </cofactor>
    <text evidence="9">Binds 1 Mg(2+) ion per subunit.</text>
</comment>
<feature type="modified residue" description="Phosphoserine" evidence="9">
    <location>
        <position position="101"/>
    </location>
</feature>
<dbReference type="InterPro" id="IPR005844">
    <property type="entry name" value="A-D-PHexomutase_a/b/a-I"/>
</dbReference>
<dbReference type="GO" id="GO:0005829">
    <property type="term" value="C:cytosol"/>
    <property type="evidence" value="ECO:0007669"/>
    <property type="project" value="TreeGrafter"/>
</dbReference>
<evidence type="ECO:0000256" key="10">
    <source>
        <dbReference type="RuleBase" id="RU004326"/>
    </source>
</evidence>
<dbReference type="EC" id="5.4.2.10" evidence="7 9"/>
<dbReference type="Pfam" id="PF02879">
    <property type="entry name" value="PGM_PMM_II"/>
    <property type="match status" value="1"/>
</dbReference>
<evidence type="ECO:0000256" key="4">
    <source>
        <dbReference type="ARBA" id="ARBA00022842"/>
    </source>
</evidence>
<gene>
    <name evidence="9" type="primary">glmM</name>
    <name evidence="16" type="ORF">RsY01_1265</name>
</gene>
<keyword evidence="2 9" id="KW-0597">Phosphoprotein</keyword>
<dbReference type="SUPFAM" id="SSF53738">
    <property type="entry name" value="Phosphoglucomutase, first 3 domains"/>
    <property type="match status" value="3"/>
</dbReference>
<evidence type="ECO:0000256" key="3">
    <source>
        <dbReference type="ARBA" id="ARBA00022723"/>
    </source>
</evidence>
<organism evidence="16 17">
    <name type="scientific">Pseudolactococcus reticulitermitis</name>
    <dbReference type="NCBI Taxonomy" id="2025039"/>
    <lineage>
        <taxon>Bacteria</taxon>
        <taxon>Bacillati</taxon>
        <taxon>Bacillota</taxon>
        <taxon>Bacilli</taxon>
        <taxon>Lactobacillales</taxon>
        <taxon>Streptococcaceae</taxon>
        <taxon>Pseudolactococcus</taxon>
    </lineage>
</organism>
<dbReference type="FunFam" id="3.40.120.10:FF:000001">
    <property type="entry name" value="Phosphoglucosamine mutase"/>
    <property type="match status" value="1"/>
</dbReference>
<dbReference type="GO" id="GO:0005975">
    <property type="term" value="P:carbohydrate metabolic process"/>
    <property type="evidence" value="ECO:0007669"/>
    <property type="project" value="InterPro"/>
</dbReference>
<evidence type="ECO:0000256" key="1">
    <source>
        <dbReference type="ARBA" id="ARBA00010231"/>
    </source>
</evidence>
<feature type="binding site" description="via phosphate group" evidence="9">
    <location>
        <position position="101"/>
    </location>
    <ligand>
        <name>Mg(2+)</name>
        <dbReference type="ChEBI" id="CHEBI:18420"/>
    </ligand>
</feature>
<dbReference type="InterPro" id="IPR050060">
    <property type="entry name" value="Phosphoglucosamine_mutase"/>
</dbReference>
<dbReference type="FunFam" id="3.40.120.10:FF:000002">
    <property type="entry name" value="Phosphoglucosamine mutase"/>
    <property type="match status" value="1"/>
</dbReference>
<evidence type="ECO:0000259" key="12">
    <source>
        <dbReference type="Pfam" id="PF00408"/>
    </source>
</evidence>
<dbReference type="HAMAP" id="MF_01554_B">
    <property type="entry name" value="GlmM_B"/>
    <property type="match status" value="1"/>
</dbReference>
<protein>
    <recommendedName>
        <fullName evidence="8 9">Phosphoglucosamine mutase</fullName>
        <ecNumber evidence="7 9">5.4.2.10</ecNumber>
    </recommendedName>
</protein>